<dbReference type="PANTHER" id="PTHR31429:SF88">
    <property type="entry name" value="WRKY DOMAIN-CONTAINING PROTEIN-RELATED"/>
    <property type="match status" value="1"/>
</dbReference>
<dbReference type="GO" id="GO:0003700">
    <property type="term" value="F:DNA-binding transcription factor activity"/>
    <property type="evidence" value="ECO:0007669"/>
    <property type="project" value="InterPro"/>
</dbReference>
<dbReference type="SMART" id="SM00774">
    <property type="entry name" value="WRKY"/>
    <property type="match status" value="1"/>
</dbReference>
<dbReference type="InterPro" id="IPR044810">
    <property type="entry name" value="WRKY_plant"/>
</dbReference>
<organism evidence="7">
    <name type="scientific">Chrysanthemum morifolium</name>
    <name type="common">Florist's daisy</name>
    <name type="synonym">Dendranthema grandiflorum</name>
    <dbReference type="NCBI Taxonomy" id="41568"/>
    <lineage>
        <taxon>Eukaryota</taxon>
        <taxon>Viridiplantae</taxon>
        <taxon>Streptophyta</taxon>
        <taxon>Embryophyta</taxon>
        <taxon>Tracheophyta</taxon>
        <taxon>Spermatophyta</taxon>
        <taxon>Magnoliopsida</taxon>
        <taxon>eudicotyledons</taxon>
        <taxon>Gunneridae</taxon>
        <taxon>Pentapetalae</taxon>
        <taxon>asterids</taxon>
        <taxon>campanulids</taxon>
        <taxon>Asterales</taxon>
        <taxon>Asteraceae</taxon>
        <taxon>Asteroideae</taxon>
        <taxon>Anthemideae</taxon>
        <taxon>Artemisiinae</taxon>
        <taxon>Chrysanthemum</taxon>
    </lineage>
</organism>
<evidence type="ECO:0000256" key="3">
    <source>
        <dbReference type="ARBA" id="ARBA00023125"/>
    </source>
</evidence>
<evidence type="ECO:0000256" key="5">
    <source>
        <dbReference type="ARBA" id="ARBA00023242"/>
    </source>
</evidence>
<reference evidence="7" key="1">
    <citation type="journal article" date="2014" name="Int. J. Mol. Sci.">
        <title>Phylogenetic and transcription analysis of chrysanthemum WRKY transcription factors.</title>
        <authorList>
            <person name="Song A."/>
            <person name="Li P."/>
            <person name="Jiang J."/>
            <person name="Chen S."/>
            <person name="Li H."/>
            <person name="Zeng J."/>
            <person name="Shao Y."/>
            <person name="Zhu L."/>
            <person name="Zhang Z."/>
            <person name="Chen F."/>
        </authorList>
    </citation>
    <scope>NUCLEOTIDE SEQUENCE</scope>
</reference>
<keyword evidence="4" id="KW-0804">Transcription</keyword>
<evidence type="ECO:0000256" key="1">
    <source>
        <dbReference type="ARBA" id="ARBA00004123"/>
    </source>
</evidence>
<evidence type="ECO:0000259" key="6">
    <source>
        <dbReference type="PROSITE" id="PS50811"/>
    </source>
</evidence>
<comment type="subcellular location">
    <subcellularLocation>
        <location evidence="1">Nucleus</location>
    </subcellularLocation>
</comment>
<sequence length="268" mass="30750">MVAASHALDLNLNLFHITDDDTPVVDVHSSSDEEDSECSFAKEDNDHMVGDLSRISKENKKLKERLTILWDNYTTLQTQVKKIMQDKEVSESSPKKRKFDETVQQSLWKRLNEEIPKSGIQRVYVPTDPSDKSLIVKDGYEWRKYGQKVTRDNPSPRAYYKCSFAPTCPVKKKVQRSVDDAGIVVVTYEGEHNHKSRKEEVTYALANECDISTSERRFDSPKVMPICDEVLVEQMATYLIKDSKFTEELAAAMYSKTLKASNFLFKVC</sequence>
<dbReference type="SUPFAM" id="SSF118290">
    <property type="entry name" value="WRKY DNA-binding domain"/>
    <property type="match status" value="1"/>
</dbReference>
<dbReference type="InterPro" id="IPR036576">
    <property type="entry name" value="WRKY_dom_sf"/>
</dbReference>
<evidence type="ECO:0000313" key="7">
    <source>
        <dbReference type="EMBL" id="AHC54620.1"/>
    </source>
</evidence>
<dbReference type="PROSITE" id="PS50811">
    <property type="entry name" value="WRKY"/>
    <property type="match status" value="1"/>
</dbReference>
<keyword evidence="2" id="KW-0805">Transcription regulation</keyword>
<keyword evidence="3" id="KW-0238">DNA-binding</keyword>
<dbReference type="EMBL" id="KC615369">
    <property type="protein sequence ID" value="AHC54620.1"/>
    <property type="molecule type" value="mRNA"/>
</dbReference>
<dbReference type="PANTHER" id="PTHR31429">
    <property type="entry name" value="WRKY TRANSCRIPTION FACTOR 36-RELATED"/>
    <property type="match status" value="1"/>
</dbReference>
<evidence type="ECO:0000256" key="2">
    <source>
        <dbReference type="ARBA" id="ARBA00023015"/>
    </source>
</evidence>
<dbReference type="GO" id="GO:0043565">
    <property type="term" value="F:sequence-specific DNA binding"/>
    <property type="evidence" value="ECO:0007669"/>
    <property type="project" value="InterPro"/>
</dbReference>
<dbReference type="AlphaFoldDB" id="A0A088BKI8"/>
<evidence type="ECO:0000256" key="4">
    <source>
        <dbReference type="ARBA" id="ARBA00023163"/>
    </source>
</evidence>
<dbReference type="Pfam" id="PF03106">
    <property type="entry name" value="WRKY"/>
    <property type="match status" value="1"/>
</dbReference>
<keyword evidence="5" id="KW-0539">Nucleus</keyword>
<proteinExistence type="evidence at transcript level"/>
<dbReference type="GO" id="GO:0005634">
    <property type="term" value="C:nucleus"/>
    <property type="evidence" value="ECO:0007669"/>
    <property type="project" value="UniProtKB-SubCell"/>
</dbReference>
<dbReference type="Gene3D" id="2.20.25.80">
    <property type="entry name" value="WRKY domain"/>
    <property type="match status" value="1"/>
</dbReference>
<protein>
    <submittedName>
        <fullName evidence="7">WRKY15</fullName>
    </submittedName>
</protein>
<dbReference type="InterPro" id="IPR003657">
    <property type="entry name" value="WRKY_dom"/>
</dbReference>
<name>A0A088BKI8_CHRMO</name>
<feature type="domain" description="WRKY" evidence="6">
    <location>
        <begin position="131"/>
        <end position="197"/>
    </location>
</feature>
<accession>A0A088BKI8</accession>